<gene>
    <name evidence="1" type="ORF">B30_02800</name>
</gene>
<dbReference type="AlphaFoldDB" id="K2JHJ2"/>
<sequence length="204" mass="22646">MLPALMTVGRIILGAMAIWLLDERVPHQHFIKRLEGPAWDTLRKIWLFEIAITLHNIPEGLAVAPALRSECPAFAVGAMIYVNSDEIIPGPRRHGHQDRRLAGMCLLESLRGTWSLAAVNDRSSSCLVCCFHQQKTGHTGHHDRHTGSDCPDTRADNRDVAPFASGSPRRCRDSFCSSGLDGISGHWNGAGRQLRHDTRRACRL</sequence>
<organism evidence="1 2">
    <name type="scientific">Celeribacter baekdonensis B30</name>
    <dbReference type="NCBI Taxonomy" id="1208323"/>
    <lineage>
        <taxon>Bacteria</taxon>
        <taxon>Pseudomonadati</taxon>
        <taxon>Pseudomonadota</taxon>
        <taxon>Alphaproteobacteria</taxon>
        <taxon>Rhodobacterales</taxon>
        <taxon>Roseobacteraceae</taxon>
        <taxon>Celeribacter</taxon>
    </lineage>
</organism>
<evidence type="ECO:0000313" key="2">
    <source>
        <dbReference type="Proteomes" id="UP000006762"/>
    </source>
</evidence>
<evidence type="ECO:0000313" key="1">
    <source>
        <dbReference type="EMBL" id="EKE74618.1"/>
    </source>
</evidence>
<name>K2JHJ2_9RHOB</name>
<keyword evidence="2" id="KW-1185">Reference proteome</keyword>
<accession>K2JHJ2</accession>
<comment type="caution">
    <text evidence="1">The sequence shown here is derived from an EMBL/GenBank/DDBJ whole genome shotgun (WGS) entry which is preliminary data.</text>
</comment>
<reference evidence="1 2" key="1">
    <citation type="submission" date="2012-09" db="EMBL/GenBank/DDBJ databases">
        <title>Celeribacter baekdonensis B30 Genome Sequencing.</title>
        <authorList>
            <person name="Wang W."/>
        </authorList>
    </citation>
    <scope>NUCLEOTIDE SEQUENCE [LARGE SCALE GENOMIC DNA]</scope>
    <source>
        <strain evidence="1 2">B30</strain>
    </source>
</reference>
<protein>
    <submittedName>
        <fullName evidence="1">Zinc/iron permease</fullName>
    </submittedName>
</protein>
<dbReference type="Proteomes" id="UP000006762">
    <property type="component" value="Unassembled WGS sequence"/>
</dbReference>
<dbReference type="EMBL" id="AMRK01000001">
    <property type="protein sequence ID" value="EKE74618.1"/>
    <property type="molecule type" value="Genomic_DNA"/>
</dbReference>
<proteinExistence type="predicted"/>
<dbReference type="eggNOG" id="COG0428">
    <property type="taxonomic scope" value="Bacteria"/>
</dbReference>
<dbReference type="STRING" id="1208323.B30_02800"/>